<organism evidence="3 4">
    <name type="scientific">Burkholderia pseudomallei 1710a</name>
    <dbReference type="NCBI Taxonomy" id="320371"/>
    <lineage>
        <taxon>Bacteria</taxon>
        <taxon>Pseudomonadati</taxon>
        <taxon>Pseudomonadota</taxon>
        <taxon>Betaproteobacteria</taxon>
        <taxon>Burkholderiales</taxon>
        <taxon>Burkholderiaceae</taxon>
        <taxon>Burkholderia</taxon>
        <taxon>pseudomallei group</taxon>
    </lineage>
</organism>
<dbReference type="AlphaFoldDB" id="A0A0E1W5Z8"/>
<sequence length="87" mass="9404">MLVRLIRPESIPVKLSILVAAACAAIALTSAAYAQTSQTYHFGEGQAGMSSGAQTAPARHAAKTPAHRHRKHRAHRAVRSPRTYTHH</sequence>
<name>A0A0E1W5Z8_BURPE</name>
<feature type="chain" id="PRO_5002388190" description="Lipoprotein" evidence="2">
    <location>
        <begin position="35"/>
        <end position="87"/>
    </location>
</feature>
<evidence type="ECO:0000256" key="1">
    <source>
        <dbReference type="SAM" id="MobiDB-lite"/>
    </source>
</evidence>
<dbReference type="EMBL" id="CM000832">
    <property type="protein sequence ID" value="EET08650.1"/>
    <property type="molecule type" value="Genomic_DNA"/>
</dbReference>
<evidence type="ECO:0008006" key="5">
    <source>
        <dbReference type="Google" id="ProtNLM"/>
    </source>
</evidence>
<dbReference type="Proteomes" id="UP000001812">
    <property type="component" value="Chromosome I"/>
</dbReference>
<evidence type="ECO:0000313" key="4">
    <source>
        <dbReference type="Proteomes" id="UP000001812"/>
    </source>
</evidence>
<evidence type="ECO:0000313" key="3">
    <source>
        <dbReference type="EMBL" id="EET08650.1"/>
    </source>
</evidence>
<dbReference type="HOGENOM" id="CLU_179823_0_0_4"/>
<gene>
    <name evidence="3" type="ORF">BURPS1710A_2624</name>
</gene>
<proteinExistence type="predicted"/>
<evidence type="ECO:0000256" key="2">
    <source>
        <dbReference type="SAM" id="SignalP"/>
    </source>
</evidence>
<feature type="signal peptide" evidence="2">
    <location>
        <begin position="1"/>
        <end position="34"/>
    </location>
</feature>
<feature type="compositionally biased region" description="Basic residues" evidence="1">
    <location>
        <begin position="60"/>
        <end position="87"/>
    </location>
</feature>
<accession>A0A0E1W5Z8</accession>
<reference evidence="3 4" key="2">
    <citation type="submission" date="2009-05" db="EMBL/GenBank/DDBJ databases">
        <authorList>
            <person name="Harkins D.M."/>
            <person name="DeShazer D."/>
            <person name="Woods D.E."/>
            <person name="Brinkac L.M."/>
            <person name="Brown K.A."/>
            <person name="Hung G.C."/>
            <person name="Tuanyok A."/>
            <person name="Zhang B."/>
            <person name="Nierman W.C."/>
        </authorList>
    </citation>
    <scope>NUCLEOTIDE SEQUENCE [LARGE SCALE GENOMIC DNA]</scope>
    <source>
        <strain evidence="3 4">1710a</strain>
    </source>
</reference>
<keyword evidence="2" id="KW-0732">Signal</keyword>
<protein>
    <recommendedName>
        <fullName evidence="5">Lipoprotein</fullName>
    </recommendedName>
</protein>
<feature type="region of interest" description="Disordered" evidence="1">
    <location>
        <begin position="43"/>
        <end position="87"/>
    </location>
</feature>
<reference evidence="4" key="1">
    <citation type="submission" date="2007-08" db="EMBL/GenBank/DDBJ databases">
        <title>Annotation of Burkholderia pseudomallei 1710a.</title>
        <authorList>
            <person name="Harkins D.M."/>
            <person name="DeShazer D."/>
            <person name="Woods D.E."/>
            <person name="Brinkac L.M."/>
            <person name="Brown K.A."/>
            <person name="Hung G.C."/>
            <person name="Tuanyok A."/>
            <person name="Zhang B."/>
            <person name="Nierman W.C."/>
        </authorList>
    </citation>
    <scope>NUCLEOTIDE SEQUENCE [LARGE SCALE GENOMIC DNA]</scope>
    <source>
        <strain evidence="4">1710a</strain>
    </source>
</reference>